<evidence type="ECO:0000313" key="2">
    <source>
        <dbReference type="EMBL" id="SVD83440.1"/>
    </source>
</evidence>
<protein>
    <recommendedName>
        <fullName evidence="1">Cyclic nucleotide-binding domain-containing protein</fullName>
    </recommendedName>
</protein>
<accession>A0A382YK52</accession>
<dbReference type="EMBL" id="UINC01176354">
    <property type="protein sequence ID" value="SVD83440.1"/>
    <property type="molecule type" value="Genomic_DNA"/>
</dbReference>
<dbReference type="Gene3D" id="2.60.120.10">
    <property type="entry name" value="Jelly Rolls"/>
    <property type="match status" value="1"/>
</dbReference>
<dbReference type="CDD" id="cd00038">
    <property type="entry name" value="CAP_ED"/>
    <property type="match status" value="1"/>
</dbReference>
<dbReference type="AlphaFoldDB" id="A0A382YK52"/>
<organism evidence="2">
    <name type="scientific">marine metagenome</name>
    <dbReference type="NCBI Taxonomy" id="408172"/>
    <lineage>
        <taxon>unclassified sequences</taxon>
        <taxon>metagenomes</taxon>
        <taxon>ecological metagenomes</taxon>
    </lineage>
</organism>
<gene>
    <name evidence="2" type="ORF">METZ01_LOCUS436294</name>
</gene>
<name>A0A382YK52_9ZZZZ</name>
<reference evidence="2" key="1">
    <citation type="submission" date="2018-05" db="EMBL/GenBank/DDBJ databases">
        <authorList>
            <person name="Lanie J.A."/>
            <person name="Ng W.-L."/>
            <person name="Kazmierczak K.M."/>
            <person name="Andrzejewski T.M."/>
            <person name="Davidsen T.M."/>
            <person name="Wayne K.J."/>
            <person name="Tettelin H."/>
            <person name="Glass J.I."/>
            <person name="Rusch D."/>
            <person name="Podicherti R."/>
            <person name="Tsui H.-C.T."/>
            <person name="Winkler M.E."/>
        </authorList>
    </citation>
    <scope>NUCLEOTIDE SEQUENCE</scope>
</reference>
<evidence type="ECO:0000259" key="1">
    <source>
        <dbReference type="PROSITE" id="PS50042"/>
    </source>
</evidence>
<dbReference type="Pfam" id="PF00027">
    <property type="entry name" value="cNMP_binding"/>
    <property type="match status" value="1"/>
</dbReference>
<dbReference type="InterPro" id="IPR014710">
    <property type="entry name" value="RmlC-like_jellyroll"/>
</dbReference>
<feature type="domain" description="Cyclic nucleotide-binding" evidence="1">
    <location>
        <begin position="31"/>
        <end position="79"/>
    </location>
</feature>
<dbReference type="SUPFAM" id="SSF51206">
    <property type="entry name" value="cAMP-binding domain-like"/>
    <property type="match status" value="1"/>
</dbReference>
<dbReference type="InterPro" id="IPR000595">
    <property type="entry name" value="cNMP-bd_dom"/>
</dbReference>
<dbReference type="PROSITE" id="PS50042">
    <property type="entry name" value="CNMP_BINDING_3"/>
    <property type="match status" value="1"/>
</dbReference>
<feature type="non-terminal residue" evidence="2">
    <location>
        <position position="163"/>
    </location>
</feature>
<sequence>MKSAKKIYNDGYDDQTDIDPFLPMRSKQKLFEPGAIIRRVGEPVDTVYYLGSGFLTLSKTLNNGKRQVINFVFPGEYCGLTNHKYYPFDIETVSFASVQVISMDDFVAERKINVSLQEQIINQLVYWSDGLEELIFLLGAKNAIGKTATFLLFLKIRQRQYLG</sequence>
<dbReference type="InterPro" id="IPR018490">
    <property type="entry name" value="cNMP-bd_dom_sf"/>
</dbReference>
<proteinExistence type="predicted"/>